<dbReference type="SUPFAM" id="SSF52172">
    <property type="entry name" value="CheY-like"/>
    <property type="match status" value="1"/>
</dbReference>
<dbReference type="InterPro" id="IPR051015">
    <property type="entry name" value="EvgA-like"/>
</dbReference>
<dbReference type="AlphaFoldDB" id="A0A5P8WCB8"/>
<feature type="domain" description="HTH luxR-type" evidence="4">
    <location>
        <begin position="169"/>
        <end position="234"/>
    </location>
</feature>
<organism evidence="6 7">
    <name type="scientific">Nostoc sphaeroides CCNUC1</name>
    <dbReference type="NCBI Taxonomy" id="2653204"/>
    <lineage>
        <taxon>Bacteria</taxon>
        <taxon>Bacillati</taxon>
        <taxon>Cyanobacteriota</taxon>
        <taxon>Cyanophyceae</taxon>
        <taxon>Nostocales</taxon>
        <taxon>Nostocaceae</taxon>
        <taxon>Nostoc</taxon>
    </lineage>
</organism>
<dbReference type="InterPro" id="IPR000792">
    <property type="entry name" value="Tscrpt_reg_LuxR_C"/>
</dbReference>
<gene>
    <name evidence="6" type="ORF">GXM_07768</name>
</gene>
<dbReference type="SUPFAM" id="SSF46894">
    <property type="entry name" value="C-terminal effector domain of the bipartite response regulators"/>
    <property type="match status" value="1"/>
</dbReference>
<dbReference type="InterPro" id="IPR001789">
    <property type="entry name" value="Sig_transdc_resp-reg_receiver"/>
</dbReference>
<dbReference type="GO" id="GO:0000160">
    <property type="term" value="P:phosphorelay signal transduction system"/>
    <property type="evidence" value="ECO:0007669"/>
    <property type="project" value="InterPro"/>
</dbReference>
<evidence type="ECO:0000313" key="7">
    <source>
        <dbReference type="Proteomes" id="UP000326678"/>
    </source>
</evidence>
<keyword evidence="1 3" id="KW-0597">Phosphoprotein</keyword>
<proteinExistence type="predicted"/>
<protein>
    <submittedName>
        <fullName evidence="6">DNA-binding response regulator</fullName>
    </submittedName>
</protein>
<dbReference type="Pfam" id="PF00072">
    <property type="entry name" value="Response_reg"/>
    <property type="match status" value="1"/>
</dbReference>
<dbReference type="Proteomes" id="UP000326678">
    <property type="component" value="Chromosome Gxm2"/>
</dbReference>
<dbReference type="PANTHER" id="PTHR45566">
    <property type="entry name" value="HTH-TYPE TRANSCRIPTIONAL REGULATOR YHJB-RELATED"/>
    <property type="match status" value="1"/>
</dbReference>
<keyword evidence="2 6" id="KW-0238">DNA-binding</keyword>
<dbReference type="EMBL" id="CP045227">
    <property type="protein sequence ID" value="QFS50274.1"/>
    <property type="molecule type" value="Genomic_DNA"/>
</dbReference>
<dbReference type="InterPro" id="IPR016032">
    <property type="entry name" value="Sig_transdc_resp-reg_C-effctor"/>
</dbReference>
<dbReference type="CDD" id="cd17535">
    <property type="entry name" value="REC_NarL-like"/>
    <property type="match status" value="1"/>
</dbReference>
<dbReference type="PANTHER" id="PTHR45566:SF2">
    <property type="entry name" value="NARL SUBFAMILY"/>
    <property type="match status" value="1"/>
</dbReference>
<evidence type="ECO:0000259" key="5">
    <source>
        <dbReference type="PROSITE" id="PS50110"/>
    </source>
</evidence>
<name>A0A5P8WCB8_9NOSO</name>
<evidence type="ECO:0000256" key="3">
    <source>
        <dbReference type="PROSITE-ProRule" id="PRU00169"/>
    </source>
</evidence>
<dbReference type="GO" id="GO:0003677">
    <property type="term" value="F:DNA binding"/>
    <property type="evidence" value="ECO:0007669"/>
    <property type="project" value="UniProtKB-KW"/>
</dbReference>
<dbReference type="InterPro" id="IPR058245">
    <property type="entry name" value="NreC/VraR/RcsB-like_REC"/>
</dbReference>
<dbReference type="InterPro" id="IPR011006">
    <property type="entry name" value="CheY-like_superfamily"/>
</dbReference>
<dbReference type="SMART" id="SM00421">
    <property type="entry name" value="HTH_LUXR"/>
    <property type="match status" value="1"/>
</dbReference>
<dbReference type="GO" id="GO:0006355">
    <property type="term" value="P:regulation of DNA-templated transcription"/>
    <property type="evidence" value="ECO:0007669"/>
    <property type="project" value="InterPro"/>
</dbReference>
<dbReference type="PROSITE" id="PS50110">
    <property type="entry name" value="RESPONSE_REGULATORY"/>
    <property type="match status" value="1"/>
</dbReference>
<evidence type="ECO:0000256" key="2">
    <source>
        <dbReference type="ARBA" id="ARBA00023125"/>
    </source>
</evidence>
<evidence type="ECO:0000256" key="1">
    <source>
        <dbReference type="ARBA" id="ARBA00022553"/>
    </source>
</evidence>
<accession>A0A5P8WCB8</accession>
<dbReference type="KEGG" id="nsh:GXM_07768"/>
<dbReference type="Gene3D" id="3.40.50.2300">
    <property type="match status" value="1"/>
</dbReference>
<reference evidence="6 7" key="1">
    <citation type="submission" date="2019-10" db="EMBL/GenBank/DDBJ databases">
        <title>Genomic and transcriptomic insights into the perfect genentic adaptation of a filamentous nitrogen-fixing cyanobacterium to rice fields.</title>
        <authorList>
            <person name="Chen Z."/>
        </authorList>
    </citation>
    <scope>NUCLEOTIDE SEQUENCE [LARGE SCALE GENOMIC DNA]</scope>
    <source>
        <strain evidence="6">CCNUC1</strain>
    </source>
</reference>
<evidence type="ECO:0000259" key="4">
    <source>
        <dbReference type="PROSITE" id="PS50043"/>
    </source>
</evidence>
<feature type="modified residue" description="4-aspartylphosphate" evidence="3">
    <location>
        <position position="77"/>
    </location>
</feature>
<dbReference type="PROSITE" id="PS50043">
    <property type="entry name" value="HTH_LUXR_2"/>
    <property type="match status" value="1"/>
</dbReference>
<dbReference type="CDD" id="cd06170">
    <property type="entry name" value="LuxR_C_like"/>
    <property type="match status" value="1"/>
</dbReference>
<evidence type="ECO:0000313" key="6">
    <source>
        <dbReference type="EMBL" id="QFS50274.1"/>
    </source>
</evidence>
<keyword evidence="7" id="KW-1185">Reference proteome</keyword>
<dbReference type="PRINTS" id="PR00038">
    <property type="entry name" value="HTHLUXR"/>
</dbReference>
<dbReference type="Pfam" id="PF00196">
    <property type="entry name" value="GerE"/>
    <property type="match status" value="1"/>
</dbReference>
<feature type="domain" description="Response regulatory" evidence="5">
    <location>
        <begin position="21"/>
        <end position="142"/>
    </location>
</feature>
<dbReference type="SMART" id="SM00448">
    <property type="entry name" value="REC"/>
    <property type="match status" value="1"/>
</dbReference>
<sequence>MLTKISPSHLIKNIMNEQPISVLLVDDDQRFRQGLFNLLTFYNQSNSLAIEVVGEADCVEQALKLTNQKCPSLILLDMELVGNNGITALVRLKEIDYIGKVLVLSAHQEDYFIFQAMQKGAAGYLFKTCVATQLYEAINTVIRSEIYLPAEATSGFFRCFQANSDSTQQKLHELHLTQREQEVLHFLTQGDSNEEIAKKLYITLATVKAHLTSIFEKLKVTTRTQAIITAIKLGLVEIV</sequence>
<dbReference type="PROSITE" id="PS00622">
    <property type="entry name" value="HTH_LUXR_1"/>
    <property type="match status" value="1"/>
</dbReference>